<dbReference type="GO" id="GO:0000785">
    <property type="term" value="C:chromatin"/>
    <property type="evidence" value="ECO:0007669"/>
    <property type="project" value="TreeGrafter"/>
</dbReference>
<dbReference type="InterPro" id="IPR056396">
    <property type="entry name" value="HEAT_SCC3-SA"/>
</dbReference>
<feature type="compositionally biased region" description="Basic and acidic residues" evidence="2">
    <location>
        <begin position="1139"/>
        <end position="1155"/>
    </location>
</feature>
<feature type="domain" description="SCD" evidence="3">
    <location>
        <begin position="337"/>
        <end position="422"/>
    </location>
</feature>
<feature type="region of interest" description="Disordered" evidence="2">
    <location>
        <begin position="19"/>
        <end position="119"/>
    </location>
</feature>
<dbReference type="STRING" id="10195.A0A3M7RG08"/>
<protein>
    <submittedName>
        <fullName evidence="4">Cohesin subunit SA-1-like isoform X2</fullName>
    </submittedName>
</protein>
<dbReference type="InterPro" id="IPR013721">
    <property type="entry name" value="STAG"/>
</dbReference>
<dbReference type="Pfam" id="PF24571">
    <property type="entry name" value="HEAT_SCC3-SA"/>
    <property type="match status" value="1"/>
</dbReference>
<dbReference type="Pfam" id="PF21581">
    <property type="entry name" value="SCD"/>
    <property type="match status" value="1"/>
</dbReference>
<dbReference type="InterPro" id="IPR039662">
    <property type="entry name" value="Cohesin_Scc3/SA"/>
</dbReference>
<evidence type="ECO:0000256" key="1">
    <source>
        <dbReference type="ARBA" id="ARBA00005486"/>
    </source>
</evidence>
<dbReference type="InterPro" id="IPR011989">
    <property type="entry name" value="ARM-like"/>
</dbReference>
<dbReference type="PANTHER" id="PTHR11199:SF0">
    <property type="entry name" value="LD34181P-RELATED"/>
    <property type="match status" value="1"/>
</dbReference>
<feature type="region of interest" description="Disordered" evidence="2">
    <location>
        <begin position="1262"/>
        <end position="1293"/>
    </location>
</feature>
<dbReference type="EMBL" id="REGN01003439">
    <property type="protein sequence ID" value="RNA22496.1"/>
    <property type="molecule type" value="Genomic_DNA"/>
</dbReference>
<evidence type="ECO:0000313" key="5">
    <source>
        <dbReference type="Proteomes" id="UP000276133"/>
    </source>
</evidence>
<feature type="compositionally biased region" description="Acidic residues" evidence="2">
    <location>
        <begin position="1156"/>
        <end position="1165"/>
    </location>
</feature>
<dbReference type="Proteomes" id="UP000276133">
    <property type="component" value="Unassembled WGS sequence"/>
</dbReference>
<keyword evidence="5" id="KW-1185">Reference proteome</keyword>
<proteinExistence type="inferred from homology"/>
<dbReference type="GO" id="GO:0008278">
    <property type="term" value="C:cohesin complex"/>
    <property type="evidence" value="ECO:0007669"/>
    <property type="project" value="TreeGrafter"/>
</dbReference>
<reference evidence="4 5" key="1">
    <citation type="journal article" date="2018" name="Sci. Rep.">
        <title>Genomic signatures of local adaptation to the degree of environmental predictability in rotifers.</title>
        <authorList>
            <person name="Franch-Gras L."/>
            <person name="Hahn C."/>
            <person name="Garcia-Roger E.M."/>
            <person name="Carmona M.J."/>
            <person name="Serra M."/>
            <person name="Gomez A."/>
        </authorList>
    </citation>
    <scope>NUCLEOTIDE SEQUENCE [LARGE SCALE GENOMIC DNA]</scope>
    <source>
        <strain evidence="4">HYR1</strain>
    </source>
</reference>
<comment type="similarity">
    <text evidence="1">Belongs to the SCC3 family.</text>
</comment>
<dbReference type="Gene3D" id="1.25.10.10">
    <property type="entry name" value="Leucine-rich Repeat Variant"/>
    <property type="match status" value="1"/>
</dbReference>
<dbReference type="GO" id="GO:0005634">
    <property type="term" value="C:nucleus"/>
    <property type="evidence" value="ECO:0007669"/>
    <property type="project" value="TreeGrafter"/>
</dbReference>
<comment type="caution">
    <text evidence="4">The sequence shown here is derived from an EMBL/GenBank/DDBJ whole genome shotgun (WGS) entry which is preliminary data.</text>
</comment>
<name>A0A3M7RG08_BRAPC</name>
<evidence type="ECO:0000313" key="4">
    <source>
        <dbReference type="EMBL" id="RNA22496.1"/>
    </source>
</evidence>
<feature type="compositionally biased region" description="Basic and acidic residues" evidence="2">
    <location>
        <begin position="1268"/>
        <end position="1282"/>
    </location>
</feature>
<evidence type="ECO:0000259" key="3">
    <source>
        <dbReference type="PROSITE" id="PS51425"/>
    </source>
</evidence>
<dbReference type="InterPro" id="IPR020839">
    <property type="entry name" value="SCD"/>
</dbReference>
<dbReference type="GO" id="GO:0003682">
    <property type="term" value="F:chromatin binding"/>
    <property type="evidence" value="ECO:0007669"/>
    <property type="project" value="TreeGrafter"/>
</dbReference>
<feature type="compositionally biased region" description="Low complexity" evidence="2">
    <location>
        <begin position="23"/>
        <end position="44"/>
    </location>
</feature>
<feature type="compositionally biased region" description="Low complexity" evidence="2">
    <location>
        <begin position="90"/>
        <end position="99"/>
    </location>
</feature>
<gene>
    <name evidence="4" type="ORF">BpHYR1_016884</name>
</gene>
<dbReference type="Pfam" id="PF08514">
    <property type="entry name" value="STAG"/>
    <property type="match status" value="1"/>
</dbReference>
<feature type="region of interest" description="Disordered" evidence="2">
    <location>
        <begin position="1133"/>
        <end position="1177"/>
    </location>
</feature>
<dbReference type="OrthoDB" id="498590at2759"/>
<evidence type="ECO:0000256" key="2">
    <source>
        <dbReference type="SAM" id="MobiDB-lite"/>
    </source>
</evidence>
<sequence>MIPLRERIVRKAKEKAVESLHELTTNQNNRSLNNKNNSTLNNSSPASTKRNNRSYKPFNDQNHLSEEDNSDVESHETPKKSSRGRRKPLQTTTMSSSKQSKVRKDTSHSDTTLDSDHSTNSIFDQVYSSQVSAQTIVDDWIELYKKERQTAMLDLIKFIVRSSGCKAGHLLTNKEILKSKEFAECINELIDHFADDDEPAELYPLVQTSVHARRFKSNFTEFLQLLINQCQYSIIYDQYMLDILITFLIALADSQVRAFRHTATLAVLKIMTALVDTLLALSIAKDANQRQYANEKQKAQPKRAQDRIELLVQKKNELAENEQEVENFINFIFKAVFIHRYRDVCADIRAVCINEIGEWMRKCADKFLDDTFLKYIGWTLYDKTSECRLKCLQALHPLYQDKNLVGKLELFTSRFKNRLVEMSLDREHEVSVAAIHLLTEITVQNDAALEDRDCENLYELVYHSNRSVAQAAGQFLNQKLFVKMDSRLVEMRRTTKHSANADFIQLLVQFLIESEIHDHATYLVDAMWDTHDMLKDWQCMSSLLLDEPAERQHALSDLHERYLVEIMSCCVRQAATGEQPVARRLPHKKPGAKELKQIGDDRAALTNHFIQHLPSLLDKFVADAEKLVHLLQIVGHFDLNQYTLRRQEKSLDRLLGLVRDIVNKHNDAQVLAECSLCLKYLCDEDQAVYSKCNVMRSAIMDDLVQKFSESMRAFEQLAEVDEAEMYPLILALKRLAAFAENHNIVHYDVIGDAFTILKWAVFNDGFSLDFVNTALNLARSFICWNLHKLQSDMDEEGAGCDQPLLDYVAKISRKFYKICNKLFVNDNASIEQEAYYEMCDWLLLFNVHLASRYNGALSSLVIHCSLNEINMLSVYVMNNVFTAEALDEKADTAQNIERLHTRRSVLAAFCKLIAYNCVPIKYAAEILRSYTKYSTVYGDIIKSLLAACRDISKVDTGRTIALALQREHMDVVASGQNSSGGGGGGEWAGLKELAKKLCLSLGPEAGVRSRDAIVAVHTEAIGYARESASSANQAPANLAFLEVIIDFSARLTSQDKKMVLAELDKAFAGRANKIEHNNWQPYYTYRLSLMDEVTAAALDTHLAEQENLTPSKLGRKRKLNGSGSVTLGVSRLRQSLNFERPKQTDKTIPEERGEQDGDGGGDADGDENREQNGHVDATVGDLEVLKLSSIEHVETGRRVTRSGKALVEKNVAKRSRSPLVSNNSINESVEQHSVLCSTRIVEPRSEFKKKLRSSIGVSTIGDLDEREIESPAKRGRKSHEMDETNENNNFVHA</sequence>
<dbReference type="SUPFAM" id="SSF48371">
    <property type="entry name" value="ARM repeat"/>
    <property type="match status" value="1"/>
</dbReference>
<dbReference type="InterPro" id="IPR016024">
    <property type="entry name" value="ARM-type_fold"/>
</dbReference>
<dbReference type="GO" id="GO:0007062">
    <property type="term" value="P:sister chromatid cohesion"/>
    <property type="evidence" value="ECO:0007669"/>
    <property type="project" value="UniProtKB-ARBA"/>
</dbReference>
<dbReference type="PANTHER" id="PTHR11199">
    <property type="entry name" value="STROMAL ANTIGEN"/>
    <property type="match status" value="1"/>
</dbReference>
<organism evidence="4 5">
    <name type="scientific">Brachionus plicatilis</name>
    <name type="common">Marine rotifer</name>
    <name type="synonym">Brachionus muelleri</name>
    <dbReference type="NCBI Taxonomy" id="10195"/>
    <lineage>
        <taxon>Eukaryota</taxon>
        <taxon>Metazoa</taxon>
        <taxon>Spiralia</taxon>
        <taxon>Gnathifera</taxon>
        <taxon>Rotifera</taxon>
        <taxon>Eurotatoria</taxon>
        <taxon>Monogononta</taxon>
        <taxon>Pseudotrocha</taxon>
        <taxon>Ploima</taxon>
        <taxon>Brachionidae</taxon>
        <taxon>Brachionus</taxon>
    </lineage>
</organism>
<accession>A0A3M7RG08</accession>
<dbReference type="PROSITE" id="PS51425">
    <property type="entry name" value="SCD"/>
    <property type="match status" value="1"/>
</dbReference>